<dbReference type="Proteomes" id="UP000324222">
    <property type="component" value="Unassembled WGS sequence"/>
</dbReference>
<evidence type="ECO:0000313" key="2">
    <source>
        <dbReference type="EMBL" id="MPC69954.1"/>
    </source>
</evidence>
<dbReference type="EMBL" id="VSRR010030267">
    <property type="protein sequence ID" value="MPC69954.1"/>
    <property type="molecule type" value="Genomic_DNA"/>
</dbReference>
<evidence type="ECO:0000313" key="3">
    <source>
        <dbReference type="Proteomes" id="UP000324222"/>
    </source>
</evidence>
<sequence length="100" mass="11843">MKKGEEQSGLHIDLWECGEGGVMRACVRVCVCSTRISINQEKKRKEKRRREKQKHTIARYRPPLEFTNDFCLNKRTYNNDNNNDNKTKQNNNNNNDNNDQ</sequence>
<reference evidence="2 3" key="1">
    <citation type="submission" date="2019-05" db="EMBL/GenBank/DDBJ databases">
        <title>Another draft genome of Portunus trituberculatus and its Hox gene families provides insights of decapod evolution.</title>
        <authorList>
            <person name="Jeong J.-H."/>
            <person name="Song I."/>
            <person name="Kim S."/>
            <person name="Choi T."/>
            <person name="Kim D."/>
            <person name="Ryu S."/>
            <person name="Kim W."/>
        </authorList>
    </citation>
    <scope>NUCLEOTIDE SEQUENCE [LARGE SCALE GENOMIC DNA]</scope>
    <source>
        <tissue evidence="2">Muscle</tissue>
    </source>
</reference>
<accession>A0A5B7HN25</accession>
<protein>
    <submittedName>
        <fullName evidence="2">Uncharacterized protein</fullName>
    </submittedName>
</protein>
<comment type="caution">
    <text evidence="2">The sequence shown here is derived from an EMBL/GenBank/DDBJ whole genome shotgun (WGS) entry which is preliminary data.</text>
</comment>
<evidence type="ECO:0000256" key="1">
    <source>
        <dbReference type="SAM" id="MobiDB-lite"/>
    </source>
</evidence>
<proteinExistence type="predicted"/>
<dbReference type="AlphaFoldDB" id="A0A5B7HN25"/>
<feature type="compositionally biased region" description="Low complexity" evidence="1">
    <location>
        <begin position="78"/>
        <end position="100"/>
    </location>
</feature>
<keyword evidence="3" id="KW-1185">Reference proteome</keyword>
<gene>
    <name evidence="2" type="ORF">E2C01_064187</name>
</gene>
<feature type="region of interest" description="Disordered" evidence="1">
    <location>
        <begin position="76"/>
        <end position="100"/>
    </location>
</feature>
<name>A0A5B7HN25_PORTR</name>
<organism evidence="2 3">
    <name type="scientific">Portunus trituberculatus</name>
    <name type="common">Swimming crab</name>
    <name type="synonym">Neptunus trituberculatus</name>
    <dbReference type="NCBI Taxonomy" id="210409"/>
    <lineage>
        <taxon>Eukaryota</taxon>
        <taxon>Metazoa</taxon>
        <taxon>Ecdysozoa</taxon>
        <taxon>Arthropoda</taxon>
        <taxon>Crustacea</taxon>
        <taxon>Multicrustacea</taxon>
        <taxon>Malacostraca</taxon>
        <taxon>Eumalacostraca</taxon>
        <taxon>Eucarida</taxon>
        <taxon>Decapoda</taxon>
        <taxon>Pleocyemata</taxon>
        <taxon>Brachyura</taxon>
        <taxon>Eubrachyura</taxon>
        <taxon>Portunoidea</taxon>
        <taxon>Portunidae</taxon>
        <taxon>Portuninae</taxon>
        <taxon>Portunus</taxon>
    </lineage>
</organism>